<organism evidence="1 2">
    <name type="scientific">Rhizobium hidalgonense</name>
    <dbReference type="NCBI Taxonomy" id="1538159"/>
    <lineage>
        <taxon>Bacteria</taxon>
        <taxon>Pseudomonadati</taxon>
        <taxon>Pseudomonadota</taxon>
        <taxon>Alphaproteobacteria</taxon>
        <taxon>Hyphomicrobiales</taxon>
        <taxon>Rhizobiaceae</taxon>
        <taxon>Rhizobium/Agrobacterium group</taxon>
        <taxon>Rhizobium</taxon>
    </lineage>
</organism>
<gene>
    <name evidence="1" type="ORF">RJJ65_35715</name>
</gene>
<reference evidence="1" key="1">
    <citation type="submission" date="2023-04" db="EMBL/GenBank/DDBJ databases">
        <title>Genomic characterization of faba bean (Vicia faba) microsymbionts in Mexican soils.</title>
        <authorList>
            <person name="Rivera Orduna F.N."/>
            <person name="Guevara-Luna J."/>
            <person name="Yan J."/>
            <person name="Arroyo-Herrera I."/>
            <person name="Li Y."/>
            <person name="Vasquez-Murrieta M.S."/>
            <person name="Wang E.T."/>
        </authorList>
    </citation>
    <scope>NUCLEOTIDE SEQUENCE</scope>
    <source>
        <strain evidence="1">CH26</strain>
    </source>
</reference>
<feature type="non-terminal residue" evidence="1">
    <location>
        <position position="1"/>
    </location>
</feature>
<feature type="non-terminal residue" evidence="1">
    <location>
        <position position="212"/>
    </location>
</feature>
<evidence type="ECO:0000313" key="2">
    <source>
        <dbReference type="Proteomes" id="UP001268610"/>
    </source>
</evidence>
<protein>
    <submittedName>
        <fullName evidence="1">Uncharacterized protein</fullName>
    </submittedName>
</protein>
<name>A0AAJ2LRJ7_9HYPH</name>
<dbReference type="RefSeq" id="WP_310866049.1">
    <property type="nucleotide sequence ID" value="NZ_JAVLSF010000266.1"/>
</dbReference>
<comment type="caution">
    <text evidence="1">The sequence shown here is derived from an EMBL/GenBank/DDBJ whole genome shotgun (WGS) entry which is preliminary data.</text>
</comment>
<sequence>PAVDEKPEVTYALTVRSAFRIKNAQIRLINAITGAELAKKELVDGTELKFDVKASNANANLLVAEISGKDSTASYFDPTLNAYAPLTTPLHASIAMPNSETVLFVSPFSEIAFQRALIRSNSFDATRPDYTKLRLVNVAYANNEVFSTFFVNPTLLLPAISSLDDLNKLLINTKDIKNPPNTTPEYLSTFYGLGHINLQHLEHNSNANRDLS</sequence>
<dbReference type="Proteomes" id="UP001268610">
    <property type="component" value="Unassembled WGS sequence"/>
</dbReference>
<accession>A0AAJ2LRJ7</accession>
<evidence type="ECO:0000313" key="1">
    <source>
        <dbReference type="EMBL" id="MDR9777884.1"/>
    </source>
</evidence>
<proteinExistence type="predicted"/>
<dbReference type="AlphaFoldDB" id="A0AAJ2LRJ7"/>
<dbReference type="EMBL" id="JAVLSF010000266">
    <property type="protein sequence ID" value="MDR9777884.1"/>
    <property type="molecule type" value="Genomic_DNA"/>
</dbReference>